<dbReference type="EMBL" id="JABBGM010000013">
    <property type="protein sequence ID" value="NML95778.1"/>
    <property type="molecule type" value="Genomic_DNA"/>
</dbReference>
<dbReference type="Gene3D" id="1.10.10.60">
    <property type="entry name" value="Homeodomain-like"/>
    <property type="match status" value="1"/>
</dbReference>
<keyword evidence="2" id="KW-0238">DNA-binding</keyword>
<accession>A0A7Y0BSR5</accession>
<name>A0A7Y0BSR5_9SPHN</name>
<sequence length="325" mass="35135">MDHQERDRAEAFERRRAELARRPLTSAALIKLEYIPVPEPLAPFITTFFHFTCDEQLISDLRPASAGLLIFFLRGHGELFVRDGTIDASHPASLVTPLSAAAPILVDGPWHVFGAAISPLGWGALTAGLSAAEHANRLLDAGSVIDPSLTKFAHDLAARYNATGDTPGLSGDEMAELASAVLQPLLRPVPAAHVRLIGIVAEWLGGALSPMVEDLASRSPYSPRQLQRLVDQYFGLPPKQLARKYRALRAAALLGHPDTPPDQIAAVEEQFYDQSHMIRELRLFAGRTPARLGAPDAPVLSALLDLRNFQEVSPSFAALPDGFGA</sequence>
<evidence type="ECO:0000313" key="5">
    <source>
        <dbReference type="EMBL" id="NML95778.1"/>
    </source>
</evidence>
<gene>
    <name evidence="5" type="ORF">HHL27_19065</name>
</gene>
<dbReference type="RefSeq" id="WP_169494987.1">
    <property type="nucleotide sequence ID" value="NZ_AP029021.1"/>
</dbReference>
<dbReference type="GO" id="GO:0043565">
    <property type="term" value="F:sequence-specific DNA binding"/>
    <property type="evidence" value="ECO:0007669"/>
    <property type="project" value="InterPro"/>
</dbReference>
<evidence type="ECO:0000256" key="2">
    <source>
        <dbReference type="ARBA" id="ARBA00023125"/>
    </source>
</evidence>
<reference evidence="5 6" key="1">
    <citation type="submission" date="2020-04" db="EMBL/GenBank/DDBJ databases">
        <title>Novosphingobium sp. TW-4 isolated from soil.</title>
        <authorList>
            <person name="Dahal R.H."/>
            <person name="Chaudhary D.K."/>
        </authorList>
    </citation>
    <scope>NUCLEOTIDE SEQUENCE [LARGE SCALE GENOMIC DNA]</scope>
    <source>
        <strain evidence="5 6">TW-4</strain>
    </source>
</reference>
<dbReference type="PROSITE" id="PS01124">
    <property type="entry name" value="HTH_ARAC_FAMILY_2"/>
    <property type="match status" value="1"/>
</dbReference>
<dbReference type="GO" id="GO:0003700">
    <property type="term" value="F:DNA-binding transcription factor activity"/>
    <property type="evidence" value="ECO:0007669"/>
    <property type="project" value="InterPro"/>
</dbReference>
<comment type="caution">
    <text evidence="5">The sequence shown here is derived from an EMBL/GenBank/DDBJ whole genome shotgun (WGS) entry which is preliminary data.</text>
</comment>
<evidence type="ECO:0000256" key="1">
    <source>
        <dbReference type="ARBA" id="ARBA00023015"/>
    </source>
</evidence>
<feature type="domain" description="HTH araC/xylS-type" evidence="4">
    <location>
        <begin position="194"/>
        <end position="295"/>
    </location>
</feature>
<dbReference type="InterPro" id="IPR050204">
    <property type="entry name" value="AraC_XylS_family_regulators"/>
</dbReference>
<evidence type="ECO:0000256" key="3">
    <source>
        <dbReference type="ARBA" id="ARBA00023163"/>
    </source>
</evidence>
<organism evidence="5 6">
    <name type="scientific">Novosphingobium olei</name>
    <dbReference type="NCBI Taxonomy" id="2728851"/>
    <lineage>
        <taxon>Bacteria</taxon>
        <taxon>Pseudomonadati</taxon>
        <taxon>Pseudomonadota</taxon>
        <taxon>Alphaproteobacteria</taxon>
        <taxon>Sphingomonadales</taxon>
        <taxon>Sphingomonadaceae</taxon>
        <taxon>Novosphingobium</taxon>
    </lineage>
</organism>
<keyword evidence="6" id="KW-1185">Reference proteome</keyword>
<proteinExistence type="predicted"/>
<evidence type="ECO:0000313" key="6">
    <source>
        <dbReference type="Proteomes" id="UP000583556"/>
    </source>
</evidence>
<protein>
    <submittedName>
        <fullName evidence="5">Helix-turn-helix domain-containing protein</fullName>
    </submittedName>
</protein>
<dbReference type="Pfam" id="PF12833">
    <property type="entry name" value="HTH_18"/>
    <property type="match status" value="1"/>
</dbReference>
<dbReference type="InterPro" id="IPR018060">
    <property type="entry name" value="HTH_AraC"/>
</dbReference>
<keyword evidence="3" id="KW-0804">Transcription</keyword>
<dbReference type="Proteomes" id="UP000583556">
    <property type="component" value="Unassembled WGS sequence"/>
</dbReference>
<dbReference type="SMART" id="SM00342">
    <property type="entry name" value="HTH_ARAC"/>
    <property type="match status" value="1"/>
</dbReference>
<evidence type="ECO:0000259" key="4">
    <source>
        <dbReference type="PROSITE" id="PS01124"/>
    </source>
</evidence>
<dbReference type="AlphaFoldDB" id="A0A7Y0BSR5"/>
<dbReference type="PANTHER" id="PTHR46796">
    <property type="entry name" value="HTH-TYPE TRANSCRIPTIONAL ACTIVATOR RHAS-RELATED"/>
    <property type="match status" value="1"/>
</dbReference>
<keyword evidence="1" id="KW-0805">Transcription regulation</keyword>